<reference evidence="2 3" key="1">
    <citation type="journal article" date="2021" name="Elife">
        <title>Chloroplast acquisition without the gene transfer in kleptoplastic sea slugs, Plakobranchus ocellatus.</title>
        <authorList>
            <person name="Maeda T."/>
            <person name="Takahashi S."/>
            <person name="Yoshida T."/>
            <person name="Shimamura S."/>
            <person name="Takaki Y."/>
            <person name="Nagai Y."/>
            <person name="Toyoda A."/>
            <person name="Suzuki Y."/>
            <person name="Arimoto A."/>
            <person name="Ishii H."/>
            <person name="Satoh N."/>
            <person name="Nishiyama T."/>
            <person name="Hasebe M."/>
            <person name="Maruyama T."/>
            <person name="Minagawa J."/>
            <person name="Obokata J."/>
            <person name="Shigenobu S."/>
        </authorList>
    </citation>
    <scope>NUCLEOTIDE SEQUENCE [LARGE SCALE GENOMIC DNA]</scope>
</reference>
<evidence type="ECO:0000256" key="1">
    <source>
        <dbReference type="SAM" id="MobiDB-lite"/>
    </source>
</evidence>
<keyword evidence="3" id="KW-1185">Reference proteome</keyword>
<accession>A0AAV4CP36</accession>
<evidence type="ECO:0000313" key="2">
    <source>
        <dbReference type="EMBL" id="GFO33651.1"/>
    </source>
</evidence>
<gene>
    <name evidence="2" type="ORF">PoB_006015600</name>
</gene>
<evidence type="ECO:0000313" key="3">
    <source>
        <dbReference type="Proteomes" id="UP000735302"/>
    </source>
</evidence>
<name>A0AAV4CP36_9GAST</name>
<proteinExistence type="predicted"/>
<dbReference type="EMBL" id="BLXT01006818">
    <property type="protein sequence ID" value="GFO33651.1"/>
    <property type="molecule type" value="Genomic_DNA"/>
</dbReference>
<protein>
    <submittedName>
        <fullName evidence="2">Uncharacterized protein</fullName>
    </submittedName>
</protein>
<dbReference type="Proteomes" id="UP000735302">
    <property type="component" value="Unassembled WGS sequence"/>
</dbReference>
<sequence>MVDLRLKDPRQAGAPVSRSDLNPQQKNHCRSQGGFASNCTINATWMRGRQAWPFHIKIISGFRILPSGQDANGGVRPCDRGIPAHLKACSLLFVPPQPQIEP</sequence>
<feature type="compositionally biased region" description="Basic and acidic residues" evidence="1">
    <location>
        <begin position="1"/>
        <end position="10"/>
    </location>
</feature>
<feature type="region of interest" description="Disordered" evidence="1">
    <location>
        <begin position="1"/>
        <end position="33"/>
    </location>
</feature>
<dbReference type="AlphaFoldDB" id="A0AAV4CP36"/>
<organism evidence="2 3">
    <name type="scientific">Plakobranchus ocellatus</name>
    <dbReference type="NCBI Taxonomy" id="259542"/>
    <lineage>
        <taxon>Eukaryota</taxon>
        <taxon>Metazoa</taxon>
        <taxon>Spiralia</taxon>
        <taxon>Lophotrochozoa</taxon>
        <taxon>Mollusca</taxon>
        <taxon>Gastropoda</taxon>
        <taxon>Heterobranchia</taxon>
        <taxon>Euthyneura</taxon>
        <taxon>Panpulmonata</taxon>
        <taxon>Sacoglossa</taxon>
        <taxon>Placobranchoidea</taxon>
        <taxon>Plakobranchidae</taxon>
        <taxon>Plakobranchus</taxon>
    </lineage>
</organism>
<comment type="caution">
    <text evidence="2">The sequence shown here is derived from an EMBL/GenBank/DDBJ whole genome shotgun (WGS) entry which is preliminary data.</text>
</comment>